<dbReference type="Gene3D" id="3.90.1150.10">
    <property type="entry name" value="Aspartate Aminotransferase, domain 1"/>
    <property type="match status" value="2"/>
</dbReference>
<dbReference type="GO" id="GO:0004587">
    <property type="term" value="F:ornithine aminotransferase activity"/>
    <property type="evidence" value="ECO:0007669"/>
    <property type="project" value="UniProtKB-EC"/>
</dbReference>
<dbReference type="InterPro" id="IPR005814">
    <property type="entry name" value="Aminotrans_3"/>
</dbReference>
<organism evidence="10 11">
    <name type="scientific">Apolygus lucorum</name>
    <name type="common">Small green plant bug</name>
    <name type="synonym">Lygocoris lucorum</name>
    <dbReference type="NCBI Taxonomy" id="248454"/>
    <lineage>
        <taxon>Eukaryota</taxon>
        <taxon>Metazoa</taxon>
        <taxon>Ecdysozoa</taxon>
        <taxon>Arthropoda</taxon>
        <taxon>Hexapoda</taxon>
        <taxon>Insecta</taxon>
        <taxon>Pterygota</taxon>
        <taxon>Neoptera</taxon>
        <taxon>Paraneoptera</taxon>
        <taxon>Hemiptera</taxon>
        <taxon>Heteroptera</taxon>
        <taxon>Panheteroptera</taxon>
        <taxon>Cimicomorpha</taxon>
        <taxon>Miridae</taxon>
        <taxon>Mirini</taxon>
        <taxon>Apolygus</taxon>
    </lineage>
</organism>
<evidence type="ECO:0000256" key="8">
    <source>
        <dbReference type="RuleBase" id="RU003560"/>
    </source>
</evidence>
<dbReference type="Gene3D" id="3.40.640.10">
    <property type="entry name" value="Type I PLP-dependent aspartate aminotransferase-like (Major domain)"/>
    <property type="match status" value="1"/>
</dbReference>
<dbReference type="GO" id="GO:0030170">
    <property type="term" value="F:pyridoxal phosphate binding"/>
    <property type="evidence" value="ECO:0007669"/>
    <property type="project" value="InterPro"/>
</dbReference>
<comment type="similarity">
    <text evidence="3 8">Belongs to the class-III pyridoxal-phosphate-dependent aminotransferase family.</text>
</comment>
<keyword evidence="7 8" id="KW-0663">Pyridoxal phosphate</keyword>
<evidence type="ECO:0000256" key="7">
    <source>
        <dbReference type="ARBA" id="ARBA00022898"/>
    </source>
</evidence>
<dbReference type="Pfam" id="PF00202">
    <property type="entry name" value="Aminotran_3"/>
    <property type="match status" value="1"/>
</dbReference>
<dbReference type="InterPro" id="IPR050103">
    <property type="entry name" value="Class-III_PLP-dep_AT"/>
</dbReference>
<dbReference type="InterPro" id="IPR010164">
    <property type="entry name" value="Orn_aminotrans"/>
</dbReference>
<gene>
    <name evidence="10" type="ORF">GE061_016746</name>
</gene>
<dbReference type="EMBL" id="WIXP02000007">
    <property type="protein sequence ID" value="KAF6208292.1"/>
    <property type="molecule type" value="Genomic_DNA"/>
</dbReference>
<reference evidence="10" key="1">
    <citation type="journal article" date="2021" name="Mol. Ecol. Resour.">
        <title>Apolygus lucorum genome provides insights into omnivorousness and mesophyll feeding.</title>
        <authorList>
            <person name="Liu Y."/>
            <person name="Liu H."/>
            <person name="Wang H."/>
            <person name="Huang T."/>
            <person name="Liu B."/>
            <person name="Yang B."/>
            <person name="Yin L."/>
            <person name="Li B."/>
            <person name="Zhang Y."/>
            <person name="Zhang S."/>
            <person name="Jiang F."/>
            <person name="Zhang X."/>
            <person name="Ren Y."/>
            <person name="Wang B."/>
            <person name="Wang S."/>
            <person name="Lu Y."/>
            <person name="Wu K."/>
            <person name="Fan W."/>
            <person name="Wang G."/>
        </authorList>
    </citation>
    <scope>NUCLEOTIDE SEQUENCE</scope>
    <source>
        <strain evidence="10">12Hb</strain>
    </source>
</reference>
<dbReference type="GO" id="GO:0010121">
    <property type="term" value="P:L-arginine catabolic process to proline via ornithine"/>
    <property type="evidence" value="ECO:0007669"/>
    <property type="project" value="TreeGrafter"/>
</dbReference>
<evidence type="ECO:0000256" key="1">
    <source>
        <dbReference type="ARBA" id="ARBA00001933"/>
    </source>
</evidence>
<evidence type="ECO:0000256" key="6">
    <source>
        <dbReference type="ARBA" id="ARBA00022679"/>
    </source>
</evidence>
<keyword evidence="11" id="KW-1185">Reference proteome</keyword>
<evidence type="ECO:0000313" key="11">
    <source>
        <dbReference type="Proteomes" id="UP000466442"/>
    </source>
</evidence>
<dbReference type="InterPro" id="IPR015421">
    <property type="entry name" value="PyrdxlP-dep_Trfase_major"/>
</dbReference>
<evidence type="ECO:0000256" key="2">
    <source>
        <dbReference type="ARBA" id="ARBA00004998"/>
    </source>
</evidence>
<dbReference type="GO" id="GO:0042802">
    <property type="term" value="F:identical protein binding"/>
    <property type="evidence" value="ECO:0007669"/>
    <property type="project" value="TreeGrafter"/>
</dbReference>
<dbReference type="PANTHER" id="PTHR11986">
    <property type="entry name" value="AMINOTRANSFERASE CLASS III"/>
    <property type="match status" value="1"/>
</dbReference>
<comment type="pathway">
    <text evidence="2 9">Amino-acid biosynthesis; L-proline biosynthesis; L-glutamate 5-semialdehyde from L-ornithine: step 1/1.</text>
</comment>
<evidence type="ECO:0000256" key="3">
    <source>
        <dbReference type="ARBA" id="ARBA00008954"/>
    </source>
</evidence>
<evidence type="ECO:0000256" key="5">
    <source>
        <dbReference type="ARBA" id="ARBA00022576"/>
    </source>
</evidence>
<evidence type="ECO:0000313" key="10">
    <source>
        <dbReference type="EMBL" id="KAF6208292.1"/>
    </source>
</evidence>
<dbReference type="OrthoDB" id="425114at2759"/>
<keyword evidence="6 9" id="KW-0808">Transferase</keyword>
<comment type="cofactor">
    <cofactor evidence="1 9">
        <name>pyridoxal 5'-phosphate</name>
        <dbReference type="ChEBI" id="CHEBI:597326"/>
    </cofactor>
</comment>
<dbReference type="PANTHER" id="PTHR11986:SF18">
    <property type="entry name" value="ORNITHINE AMINOTRANSFERASE, MITOCHONDRIAL"/>
    <property type="match status" value="1"/>
</dbReference>
<dbReference type="Proteomes" id="UP000466442">
    <property type="component" value="Unassembled WGS sequence"/>
</dbReference>
<dbReference type="GO" id="GO:0019544">
    <property type="term" value="P:L-arginine catabolic process to L-glutamate"/>
    <property type="evidence" value="ECO:0007669"/>
    <property type="project" value="TreeGrafter"/>
</dbReference>
<evidence type="ECO:0000256" key="4">
    <source>
        <dbReference type="ARBA" id="ARBA00012924"/>
    </source>
</evidence>
<dbReference type="FunFam" id="3.40.640.10:FF:000011">
    <property type="entry name" value="Ornithine aminotransferase"/>
    <property type="match status" value="1"/>
</dbReference>
<proteinExistence type="inferred from homology"/>
<comment type="caution">
    <text evidence="10">The sequence shown here is derived from an EMBL/GenBank/DDBJ whole genome shotgun (WGS) entry which is preliminary data.</text>
</comment>
<keyword evidence="5 9" id="KW-0032">Aminotransferase</keyword>
<dbReference type="AlphaFoldDB" id="A0A8S9XH15"/>
<evidence type="ECO:0000256" key="9">
    <source>
        <dbReference type="RuleBase" id="RU365036"/>
    </source>
</evidence>
<dbReference type="InterPro" id="IPR015422">
    <property type="entry name" value="PyrdxlP-dep_Trfase_small"/>
</dbReference>
<dbReference type="CDD" id="cd00610">
    <property type="entry name" value="OAT_like"/>
    <property type="match status" value="1"/>
</dbReference>
<dbReference type="NCBIfam" id="TIGR01885">
    <property type="entry name" value="Orn_aminotrans"/>
    <property type="match status" value="1"/>
</dbReference>
<dbReference type="PIRSF" id="PIRSF000521">
    <property type="entry name" value="Transaminase_4ab_Lys_Orn"/>
    <property type="match status" value="1"/>
</dbReference>
<accession>A0A8S9XH15</accession>
<comment type="catalytic activity">
    <reaction evidence="9">
        <text>a 2-oxocarboxylate + L-ornithine = L-glutamate 5-semialdehyde + an L-alpha-amino acid</text>
        <dbReference type="Rhea" id="RHEA:13877"/>
        <dbReference type="ChEBI" id="CHEBI:35179"/>
        <dbReference type="ChEBI" id="CHEBI:46911"/>
        <dbReference type="ChEBI" id="CHEBI:58066"/>
        <dbReference type="ChEBI" id="CHEBI:59869"/>
        <dbReference type="EC" id="2.6.1.13"/>
    </reaction>
</comment>
<sequence>MRNDSAKKFMFQQLVLASREFHAENARVLDVEVCKGLGAKLWDKNGKEYLDFIAGQGANSAGHCHPKLIGAMQEQMCVLHHTTRSINNNVLPEFCQTICTMFNYDKVVVMNTGNESVELAVKLARIWGYNIKKICPKDAIVVFTNGNYWGCSFGAISASMDPLLFTGFKPLVPNMKLIPYDDPCSLEEILRHPNVCGFVTEPIQADVGVIVPQEGYLAEVRRLCTQNKVLWVCNEVMTGLGRTGLMLGADHECVKPDILCLGKSLSGGMYPVSATLASCEVMELLRKGSHHSTYAGNPLGARVASTMLKLIREDALCENATAMGTLFRDGLLCTLNKDDMPVMRGRGLLWAIKIDPRIGDPCDICNHLRDCGLLVWPCRDEFLRFTPPLTITEEEVTQAIAIIKKVIDHMKGCHKIWIVDCKEFCDHLRECGLLVWPCKEDASILITPPLMVSEEEITQAIAIIKKTVRFWKGCHKLCE</sequence>
<protein>
    <recommendedName>
        <fullName evidence="4 9">Ornithine aminotransferase</fullName>
        <ecNumber evidence="4 9">2.6.1.13</ecNumber>
    </recommendedName>
</protein>
<dbReference type="GO" id="GO:0005737">
    <property type="term" value="C:cytoplasm"/>
    <property type="evidence" value="ECO:0007669"/>
    <property type="project" value="TreeGrafter"/>
</dbReference>
<dbReference type="EC" id="2.6.1.13" evidence="4 9"/>
<dbReference type="InterPro" id="IPR015424">
    <property type="entry name" value="PyrdxlP-dep_Trfase"/>
</dbReference>
<name>A0A8S9XH15_APOLU</name>
<dbReference type="SUPFAM" id="SSF53383">
    <property type="entry name" value="PLP-dependent transferases"/>
    <property type="match status" value="2"/>
</dbReference>